<reference evidence="1 2" key="1">
    <citation type="submission" date="2019-12" db="EMBL/GenBank/DDBJ databases">
        <authorList>
            <person name="Alioto T."/>
            <person name="Alioto T."/>
            <person name="Gomez Garrido J."/>
        </authorList>
    </citation>
    <scope>NUCLEOTIDE SEQUENCE [LARGE SCALE GENOMIC DNA]</scope>
</reference>
<protein>
    <submittedName>
        <fullName evidence="1">Uncharacterized protein</fullName>
    </submittedName>
</protein>
<keyword evidence="2" id="KW-1185">Reference proteome</keyword>
<organism evidence="1 2">
    <name type="scientific">Olea europaea subsp. europaea</name>
    <dbReference type="NCBI Taxonomy" id="158383"/>
    <lineage>
        <taxon>Eukaryota</taxon>
        <taxon>Viridiplantae</taxon>
        <taxon>Streptophyta</taxon>
        <taxon>Embryophyta</taxon>
        <taxon>Tracheophyta</taxon>
        <taxon>Spermatophyta</taxon>
        <taxon>Magnoliopsida</taxon>
        <taxon>eudicotyledons</taxon>
        <taxon>Gunneridae</taxon>
        <taxon>Pentapetalae</taxon>
        <taxon>asterids</taxon>
        <taxon>lamiids</taxon>
        <taxon>Lamiales</taxon>
        <taxon>Oleaceae</taxon>
        <taxon>Oleeae</taxon>
        <taxon>Olea</taxon>
    </lineage>
</organism>
<dbReference type="EMBL" id="CACTIH010009081">
    <property type="protein sequence ID" value="CAA3023039.1"/>
    <property type="molecule type" value="Genomic_DNA"/>
</dbReference>
<proteinExistence type="predicted"/>
<comment type="caution">
    <text evidence="1">The sequence shown here is derived from an EMBL/GenBank/DDBJ whole genome shotgun (WGS) entry which is preliminary data.</text>
</comment>
<evidence type="ECO:0000313" key="1">
    <source>
        <dbReference type="EMBL" id="CAA3023039.1"/>
    </source>
</evidence>
<feature type="non-terminal residue" evidence="1">
    <location>
        <position position="1"/>
    </location>
</feature>
<name>A0A8S0UYT7_OLEEU</name>
<feature type="non-terminal residue" evidence="1">
    <location>
        <position position="62"/>
    </location>
</feature>
<evidence type="ECO:0000313" key="2">
    <source>
        <dbReference type="Proteomes" id="UP000594638"/>
    </source>
</evidence>
<sequence length="62" mass="6714">PEKSSNTLPPTKGERKLVDIEALTDDGPDKMGFRFGLGDANLIRVVGAQSRERVASVEDWSG</sequence>
<dbReference type="Proteomes" id="UP000594638">
    <property type="component" value="Unassembled WGS sequence"/>
</dbReference>
<accession>A0A8S0UYT7</accession>
<dbReference type="AlphaFoldDB" id="A0A8S0UYT7"/>
<gene>
    <name evidence="1" type="ORF">OLEA9_A086886</name>
</gene>